<keyword evidence="2" id="KW-0472">Membrane</keyword>
<reference evidence="3" key="1">
    <citation type="submission" date="2022-11" db="EMBL/GenBank/DDBJ databases">
        <title>Centuries of genome instability and evolution in soft-shell clam transmissible cancer (bioRxiv).</title>
        <authorList>
            <person name="Hart S.F.M."/>
            <person name="Yonemitsu M.A."/>
            <person name="Giersch R.M."/>
            <person name="Beal B.F."/>
            <person name="Arriagada G."/>
            <person name="Davis B.W."/>
            <person name="Ostrander E.A."/>
            <person name="Goff S.P."/>
            <person name="Metzger M.J."/>
        </authorList>
    </citation>
    <scope>NUCLEOTIDE SEQUENCE</scope>
    <source>
        <strain evidence="3">MELC-2E11</strain>
        <tissue evidence="3">Siphon/mantle</tissue>
    </source>
</reference>
<evidence type="ECO:0000256" key="2">
    <source>
        <dbReference type="SAM" id="Phobius"/>
    </source>
</evidence>
<proteinExistence type="predicted"/>
<dbReference type="Proteomes" id="UP001164746">
    <property type="component" value="Chromosome 3"/>
</dbReference>
<gene>
    <name evidence="3" type="ORF">MAR_024968</name>
</gene>
<keyword evidence="4" id="KW-1185">Reference proteome</keyword>
<protein>
    <submittedName>
        <fullName evidence="3">Uncharacterized protein</fullName>
    </submittedName>
</protein>
<name>A0ABY7E0A7_MYAAR</name>
<sequence>MPRPKGEYMIPWYITAECGHAETRSLRYALHILQDKEKNALNLSNVSGIFHILIGGLVLSMIISLTQILFKSKIKRRTYADIYRVNKTNDSEVTIRAPAKRVTIETPSSPVITFTTSNGGGYLYEARTDLDHDSTFRVRDPNYRKIRRVFKSKVERHIRQSRIRITSCTVGDADFVPAVQPRHSFPDLSVIGFPWTGLWALEIPSSVVKVVHCIVGDGCVPCECHITVTKVNPLVGSVGVVFFVAGRDRTTAYLNTDCCCTSSSPGHFLSRRPRTERESGSDPRGAGGEGWCTCDPSGTVQPRTTPNTTPRNPTLSTPQPLVIYNTSTWTGLPRTRACLHTVPGTIDPAVSGGRFGARPRPRIVTLSTRDITSRPTRPATPLAIDSKKCTETEITETAERAADNLGVTSNREFTRAQSNVSSSLHDVAMKAKLKTFKGKVCLLVTPVQRFRLHSSSEQHWKHPVSPRLPTNPDGIHCCSQHTTSLVCMVVLESTIAFDFEKYNNA</sequence>
<evidence type="ECO:0000313" key="3">
    <source>
        <dbReference type="EMBL" id="WAR00596.1"/>
    </source>
</evidence>
<keyword evidence="2" id="KW-1133">Transmembrane helix</keyword>
<evidence type="ECO:0000313" key="4">
    <source>
        <dbReference type="Proteomes" id="UP001164746"/>
    </source>
</evidence>
<feature type="region of interest" description="Disordered" evidence="1">
    <location>
        <begin position="265"/>
        <end position="319"/>
    </location>
</feature>
<dbReference type="EMBL" id="CP111014">
    <property type="protein sequence ID" value="WAR00596.1"/>
    <property type="molecule type" value="Genomic_DNA"/>
</dbReference>
<feature type="compositionally biased region" description="Low complexity" evidence="1">
    <location>
        <begin position="302"/>
        <end position="314"/>
    </location>
</feature>
<keyword evidence="2" id="KW-0812">Transmembrane</keyword>
<organism evidence="3 4">
    <name type="scientific">Mya arenaria</name>
    <name type="common">Soft-shell clam</name>
    <dbReference type="NCBI Taxonomy" id="6604"/>
    <lineage>
        <taxon>Eukaryota</taxon>
        <taxon>Metazoa</taxon>
        <taxon>Spiralia</taxon>
        <taxon>Lophotrochozoa</taxon>
        <taxon>Mollusca</taxon>
        <taxon>Bivalvia</taxon>
        <taxon>Autobranchia</taxon>
        <taxon>Heteroconchia</taxon>
        <taxon>Euheterodonta</taxon>
        <taxon>Imparidentia</taxon>
        <taxon>Neoheterodontei</taxon>
        <taxon>Myida</taxon>
        <taxon>Myoidea</taxon>
        <taxon>Myidae</taxon>
        <taxon>Mya</taxon>
    </lineage>
</organism>
<feature type="transmembrane region" description="Helical" evidence="2">
    <location>
        <begin position="49"/>
        <end position="70"/>
    </location>
</feature>
<accession>A0ABY7E0A7</accession>
<evidence type="ECO:0000256" key="1">
    <source>
        <dbReference type="SAM" id="MobiDB-lite"/>
    </source>
</evidence>